<keyword evidence="5" id="KW-1185">Reference proteome</keyword>
<dbReference type="Gene3D" id="3.40.1350.60">
    <property type="match status" value="1"/>
</dbReference>
<evidence type="ECO:0000313" key="5">
    <source>
        <dbReference type="Proteomes" id="UP001241537"/>
    </source>
</evidence>
<accession>A0AAE3VBY6</accession>
<dbReference type="NCBIfam" id="TIGR00230">
    <property type="entry name" value="sfsA"/>
    <property type="match status" value="1"/>
</dbReference>
<name>A0AAE3VBY6_9FIRM</name>
<dbReference type="Pfam" id="PF17746">
    <property type="entry name" value="SfsA_N"/>
    <property type="match status" value="1"/>
</dbReference>
<dbReference type="AlphaFoldDB" id="A0AAE3VBY6"/>
<proteinExistence type="inferred from homology"/>
<dbReference type="HAMAP" id="MF_00095">
    <property type="entry name" value="SfsA"/>
    <property type="match status" value="1"/>
</dbReference>
<reference evidence="4" key="1">
    <citation type="submission" date="2023-07" db="EMBL/GenBank/DDBJ databases">
        <title>Genomic Encyclopedia of Type Strains, Phase IV (KMG-IV): sequencing the most valuable type-strain genomes for metagenomic binning, comparative biology and taxonomic classification.</title>
        <authorList>
            <person name="Goeker M."/>
        </authorList>
    </citation>
    <scope>NUCLEOTIDE SEQUENCE</scope>
    <source>
        <strain evidence="4">DSM 19659</strain>
    </source>
</reference>
<dbReference type="GO" id="GO:0003677">
    <property type="term" value="F:DNA binding"/>
    <property type="evidence" value="ECO:0007669"/>
    <property type="project" value="InterPro"/>
</dbReference>
<comment type="caution">
    <text evidence="4">The sequence shown here is derived from an EMBL/GenBank/DDBJ whole genome shotgun (WGS) entry which is preliminary data.</text>
</comment>
<evidence type="ECO:0000259" key="3">
    <source>
        <dbReference type="Pfam" id="PF17746"/>
    </source>
</evidence>
<sequence length="242" mass="27635">MARPKTEIIYENTVPARFVRRINRFTAEVMIDGLPEIVHVKNTGRLGELLLPNAKVTLQKAADPNRKTAYDLISVYKPRLKWVNIDSLAPNMLMRQYWENSGIFDVIRPEYKYGNSRVDFYMESGDRRYLREVKGCTLAADIRSGIGLFPNAPTERGVKHLHELAAASKEGYLCSIDFVIQMNGIHMVFPNDETQPEFREALVEAARAGVEENYFSCHVEADRIRITGITGDTGRYAGWMTW</sequence>
<evidence type="ECO:0000259" key="2">
    <source>
        <dbReference type="Pfam" id="PF03749"/>
    </source>
</evidence>
<evidence type="ECO:0000256" key="1">
    <source>
        <dbReference type="HAMAP-Rule" id="MF_00095"/>
    </source>
</evidence>
<organism evidence="4 5">
    <name type="scientific">Moryella indoligenes</name>
    <dbReference type="NCBI Taxonomy" id="371674"/>
    <lineage>
        <taxon>Bacteria</taxon>
        <taxon>Bacillati</taxon>
        <taxon>Bacillota</taxon>
        <taxon>Clostridia</taxon>
        <taxon>Lachnospirales</taxon>
        <taxon>Lachnospiraceae</taxon>
        <taxon>Moryella</taxon>
    </lineage>
</organism>
<dbReference type="InterPro" id="IPR041465">
    <property type="entry name" value="SfsA_N"/>
</dbReference>
<protein>
    <recommendedName>
        <fullName evidence="1">Sugar fermentation stimulation protein homolog</fullName>
    </recommendedName>
</protein>
<dbReference type="Gene3D" id="2.40.50.580">
    <property type="match status" value="1"/>
</dbReference>
<dbReference type="Proteomes" id="UP001241537">
    <property type="component" value="Unassembled WGS sequence"/>
</dbReference>
<feature type="domain" description="Sugar fermentation stimulation protein C-terminal" evidence="2">
    <location>
        <begin position="90"/>
        <end position="221"/>
    </location>
</feature>
<dbReference type="Pfam" id="PF03749">
    <property type="entry name" value="SfsA"/>
    <property type="match status" value="1"/>
</dbReference>
<dbReference type="InterPro" id="IPR005224">
    <property type="entry name" value="SfsA"/>
</dbReference>
<feature type="domain" description="SfsA N-terminal OB" evidence="3">
    <location>
        <begin position="19"/>
        <end position="85"/>
    </location>
</feature>
<dbReference type="RefSeq" id="WP_106613071.1">
    <property type="nucleotide sequence ID" value="NZ_JAUSTO010000020.1"/>
</dbReference>
<comment type="similarity">
    <text evidence="1">Belongs to the SfsA family.</text>
</comment>
<evidence type="ECO:0000313" key="4">
    <source>
        <dbReference type="EMBL" id="MDQ0153463.1"/>
    </source>
</evidence>
<dbReference type="InterPro" id="IPR040452">
    <property type="entry name" value="SfsA_C"/>
</dbReference>
<gene>
    <name evidence="1" type="primary">sfsA</name>
    <name evidence="4" type="ORF">J2S20_002183</name>
</gene>
<dbReference type="PANTHER" id="PTHR30545">
    <property type="entry name" value="SUGAR FERMENTATION STIMULATION PROTEIN A"/>
    <property type="match status" value="1"/>
</dbReference>
<dbReference type="EMBL" id="JAUSTO010000020">
    <property type="protein sequence ID" value="MDQ0153463.1"/>
    <property type="molecule type" value="Genomic_DNA"/>
</dbReference>
<dbReference type="CDD" id="cd22359">
    <property type="entry name" value="SfsA-like_bacterial"/>
    <property type="match status" value="1"/>
</dbReference>
<dbReference type="PANTHER" id="PTHR30545:SF2">
    <property type="entry name" value="SUGAR FERMENTATION STIMULATION PROTEIN A"/>
    <property type="match status" value="1"/>
</dbReference>